<dbReference type="GO" id="GO:0016491">
    <property type="term" value="F:oxidoreductase activity"/>
    <property type="evidence" value="ECO:0007669"/>
    <property type="project" value="UniProtKB-KW"/>
</dbReference>
<evidence type="ECO:0000256" key="1">
    <source>
        <dbReference type="ARBA" id="ARBA00023002"/>
    </source>
</evidence>
<reference evidence="4" key="1">
    <citation type="submission" date="2021-01" db="EMBL/GenBank/DDBJ databases">
        <title>Marivirga aurantiaca sp. nov., isolated from intertidal surface sediments.</title>
        <authorList>
            <person name="Zhang M."/>
        </authorList>
    </citation>
    <scope>NUCLEOTIDE SEQUENCE</scope>
    <source>
        <strain evidence="4">S37H4</strain>
    </source>
</reference>
<protein>
    <recommendedName>
        <fullName evidence="3">D-isomer specific 2-hydroxyacid dehydrogenase NAD-binding domain-containing protein</fullName>
    </recommendedName>
</protein>
<organism evidence="4 5">
    <name type="scientific">Marivirga aurantiaca</name>
    <dbReference type="NCBI Taxonomy" id="2802615"/>
    <lineage>
        <taxon>Bacteria</taxon>
        <taxon>Pseudomonadati</taxon>
        <taxon>Bacteroidota</taxon>
        <taxon>Cytophagia</taxon>
        <taxon>Cytophagales</taxon>
        <taxon>Marivirgaceae</taxon>
        <taxon>Marivirga</taxon>
    </lineage>
</organism>
<dbReference type="AlphaFoldDB" id="A0A934WX40"/>
<dbReference type="Pfam" id="PF02826">
    <property type="entry name" value="2-Hacid_dh_C"/>
    <property type="match status" value="1"/>
</dbReference>
<keyword evidence="5" id="KW-1185">Reference proteome</keyword>
<dbReference type="PRINTS" id="PR00411">
    <property type="entry name" value="PNDRDTASEI"/>
</dbReference>
<dbReference type="Gene3D" id="3.40.50.720">
    <property type="entry name" value="NAD(P)-binding Rossmann-like Domain"/>
    <property type="match status" value="2"/>
</dbReference>
<dbReference type="Proteomes" id="UP000611723">
    <property type="component" value="Unassembled WGS sequence"/>
</dbReference>
<dbReference type="InterPro" id="IPR006140">
    <property type="entry name" value="D-isomer_DH_NAD-bd"/>
</dbReference>
<keyword evidence="2" id="KW-0520">NAD</keyword>
<accession>A0A934WX40</accession>
<comment type="caution">
    <text evidence="4">The sequence shown here is derived from an EMBL/GenBank/DDBJ whole genome shotgun (WGS) entry which is preliminary data.</text>
</comment>
<evidence type="ECO:0000256" key="2">
    <source>
        <dbReference type="ARBA" id="ARBA00023027"/>
    </source>
</evidence>
<dbReference type="PANTHER" id="PTHR43333:SF1">
    <property type="entry name" value="D-ISOMER SPECIFIC 2-HYDROXYACID DEHYDROGENASE NAD-BINDING DOMAIN-CONTAINING PROTEIN"/>
    <property type="match status" value="1"/>
</dbReference>
<dbReference type="GO" id="GO:0051287">
    <property type="term" value="F:NAD binding"/>
    <property type="evidence" value="ECO:0007669"/>
    <property type="project" value="InterPro"/>
</dbReference>
<evidence type="ECO:0000259" key="3">
    <source>
        <dbReference type="Pfam" id="PF02826"/>
    </source>
</evidence>
<evidence type="ECO:0000313" key="4">
    <source>
        <dbReference type="EMBL" id="MBK6264728.1"/>
    </source>
</evidence>
<feature type="domain" description="D-isomer specific 2-hydroxyacid dehydrogenase NAD-binding" evidence="3">
    <location>
        <begin position="103"/>
        <end position="275"/>
    </location>
</feature>
<gene>
    <name evidence="4" type="ORF">JKA74_06740</name>
</gene>
<dbReference type="PANTHER" id="PTHR43333">
    <property type="entry name" value="2-HACID_DH_C DOMAIN-CONTAINING PROTEIN"/>
    <property type="match status" value="1"/>
</dbReference>
<sequence>MNKKTLLTSGKLSKEFKGFIDKNYKEIKCLQTNNPDEIAEILPEADFVAGFNFLEGHNISHLKWIHSFGAGVDSFLKLPIKENCHLSKTTGKMGKRMAEYCLAFVLEDLKQLLTIHENQQNKKWSTPKQRYLFQQNVYILGTGYVGTEIAKLFNPLTTNVTGVNSGSSHASVFDQCYKWDDLKKVGIPDNSIIINTLPLTAKTINLLDKDFFENLRNCMLVNIGRAGTIKETDLITALSNHNIRKAILDVFNEEPLSHNSPLWHHSGCIVTPHLAGPTSIEDVTESFTIAYNDMKRGRVGSQFVNKLREY</sequence>
<evidence type="ECO:0000313" key="5">
    <source>
        <dbReference type="Proteomes" id="UP000611723"/>
    </source>
</evidence>
<name>A0A934WX40_9BACT</name>
<keyword evidence="1" id="KW-0560">Oxidoreductase</keyword>
<dbReference type="EMBL" id="JAEQBW010000002">
    <property type="protein sequence ID" value="MBK6264728.1"/>
    <property type="molecule type" value="Genomic_DNA"/>
</dbReference>
<dbReference type="SUPFAM" id="SSF51735">
    <property type="entry name" value="NAD(P)-binding Rossmann-fold domains"/>
    <property type="match status" value="1"/>
</dbReference>
<dbReference type="RefSeq" id="WP_201430398.1">
    <property type="nucleotide sequence ID" value="NZ_JAEQBW010000002.1"/>
</dbReference>
<dbReference type="InterPro" id="IPR036291">
    <property type="entry name" value="NAD(P)-bd_dom_sf"/>
</dbReference>
<proteinExistence type="predicted"/>